<dbReference type="Proteomes" id="UP000002039">
    <property type="component" value="Unassembled WGS sequence"/>
</dbReference>
<reference evidence="2" key="1">
    <citation type="journal article" date="2015" name="PLoS Genet.">
        <title>The dynamic genome and transcriptome of the human fungal pathogen Blastomyces and close relative Emmonsia.</title>
        <authorList>
            <person name="Munoz J.F."/>
            <person name="Gauthier G.M."/>
            <person name="Desjardins C.A."/>
            <person name="Gallo J.E."/>
            <person name="Holder J."/>
            <person name="Sullivan T.D."/>
            <person name="Marty A.J."/>
            <person name="Carmen J.C."/>
            <person name="Chen Z."/>
            <person name="Ding L."/>
            <person name="Gujja S."/>
            <person name="Magrini V."/>
            <person name="Misas E."/>
            <person name="Mitreva M."/>
            <person name="Priest M."/>
            <person name="Saif S."/>
            <person name="Whiston E.A."/>
            <person name="Young S."/>
            <person name="Zeng Q."/>
            <person name="Goldman W.E."/>
            <person name="Mardis E.R."/>
            <person name="Taylor J.W."/>
            <person name="McEwen J.G."/>
            <person name="Clay O.K."/>
            <person name="Klein B.S."/>
            <person name="Cuomo C.A."/>
        </authorList>
    </citation>
    <scope>NUCLEOTIDE SEQUENCE [LARGE SCALE GENOMIC DNA]</scope>
    <source>
        <strain evidence="2">ER-3 / ATCC MYA-2586</strain>
    </source>
</reference>
<protein>
    <recommendedName>
        <fullName evidence="3">Fucose-specific lectin</fullName>
    </recommendedName>
</protein>
<sequence length="287" mass="32223">MSLRSEFAGVVLKICKLTHRQHTQASKWTRGLTLSSHEKQALVNEPPEGPQLPAADLKSLPAQINRSPPNKDGVLKGTRLAAMDPRSGGDIFLYHQNWQCQPALYHFEPRTRVAGTLPLDDAMLHTPIASTYTDSNGIITWWLFYLDKSNVIQNIYSRGNPTDWQRGNIGSKRYTVPAQSSIAFEEDDRWSDGSVFPNTDGHGGASVWSLNSYAYLFTLRNTQTIDLWWQDYNSQSVDRNSWQLGPSSHAVVMANASMCGQFAFAYQGAKEWIQGNNFTGTRPELVR</sequence>
<dbReference type="Gene3D" id="2.120.10.70">
    <property type="entry name" value="Fucose-specific lectin"/>
    <property type="match status" value="1"/>
</dbReference>
<accession>A0ABP2ENX7</accession>
<proteinExistence type="predicted"/>
<dbReference type="EMBL" id="EQ999973">
    <property type="protein sequence ID" value="EEQ83410.1"/>
    <property type="molecule type" value="Genomic_DNA"/>
</dbReference>
<evidence type="ECO:0008006" key="3">
    <source>
        <dbReference type="Google" id="ProtNLM"/>
    </source>
</evidence>
<keyword evidence="2" id="KW-1185">Reference proteome</keyword>
<evidence type="ECO:0000313" key="2">
    <source>
        <dbReference type="Proteomes" id="UP000002039"/>
    </source>
</evidence>
<dbReference type="RefSeq" id="XP_045271613.1">
    <property type="nucleotide sequence ID" value="XM_045415731.1"/>
</dbReference>
<gene>
    <name evidence="1" type="ORF">BDCG_00215</name>
</gene>
<organism evidence="1 2">
    <name type="scientific">Ajellomyces dermatitidis (strain ER-3 / ATCC MYA-2586)</name>
    <name type="common">Blastomyces dermatitidis</name>
    <dbReference type="NCBI Taxonomy" id="559297"/>
    <lineage>
        <taxon>Eukaryota</taxon>
        <taxon>Fungi</taxon>
        <taxon>Dikarya</taxon>
        <taxon>Ascomycota</taxon>
        <taxon>Pezizomycotina</taxon>
        <taxon>Eurotiomycetes</taxon>
        <taxon>Eurotiomycetidae</taxon>
        <taxon>Onygenales</taxon>
        <taxon>Ajellomycetaceae</taxon>
        <taxon>Blastomyces</taxon>
    </lineage>
</organism>
<dbReference type="GeneID" id="69023022"/>
<evidence type="ECO:0000313" key="1">
    <source>
        <dbReference type="EMBL" id="EEQ83410.1"/>
    </source>
</evidence>
<name>A0ABP2ENX7_AJEDR</name>